<gene>
    <name evidence="2" type="ORF">GCM10008905_31230</name>
</gene>
<comment type="caution">
    <text evidence="2">The sequence shown here is derived from an EMBL/GenBank/DDBJ whole genome shotgun (WGS) entry which is preliminary data.</text>
</comment>
<name>A0ABN1J752_9CLOT</name>
<evidence type="ECO:0000313" key="2">
    <source>
        <dbReference type="EMBL" id="GAA0730213.1"/>
    </source>
</evidence>
<dbReference type="Proteomes" id="UP001500339">
    <property type="component" value="Unassembled WGS sequence"/>
</dbReference>
<accession>A0ABN1J752</accession>
<reference evidence="2 3" key="1">
    <citation type="journal article" date="2019" name="Int. J. Syst. Evol. Microbiol.">
        <title>The Global Catalogue of Microorganisms (GCM) 10K type strain sequencing project: providing services to taxonomists for standard genome sequencing and annotation.</title>
        <authorList>
            <consortium name="The Broad Institute Genomics Platform"/>
            <consortium name="The Broad Institute Genome Sequencing Center for Infectious Disease"/>
            <person name="Wu L."/>
            <person name="Ma J."/>
        </authorList>
    </citation>
    <scope>NUCLEOTIDE SEQUENCE [LARGE SCALE GENOMIC DNA]</scope>
    <source>
        <strain evidence="2 3">JCM 1405</strain>
    </source>
</reference>
<evidence type="ECO:0000256" key="1">
    <source>
        <dbReference type="SAM" id="Phobius"/>
    </source>
</evidence>
<dbReference type="RefSeq" id="WP_343771192.1">
    <property type="nucleotide sequence ID" value="NZ_BAAACF010000012.1"/>
</dbReference>
<keyword evidence="1" id="KW-0472">Membrane</keyword>
<feature type="transmembrane region" description="Helical" evidence="1">
    <location>
        <begin position="6"/>
        <end position="22"/>
    </location>
</feature>
<keyword evidence="3" id="KW-1185">Reference proteome</keyword>
<keyword evidence="1" id="KW-1133">Transmembrane helix</keyword>
<sequence length="109" mass="12945">MDKFGIVVIVSGVLFLIYSISCKNKINYYNKYYDNFTFVIVNKEKFLKLQFYISIFNSVCMIIFGIIVIICDLHYIYVTSYPILFHSINYMIKPIGKSKKYLKSKNYLE</sequence>
<proteinExistence type="predicted"/>
<evidence type="ECO:0000313" key="3">
    <source>
        <dbReference type="Proteomes" id="UP001500339"/>
    </source>
</evidence>
<protein>
    <submittedName>
        <fullName evidence="2">Uncharacterized protein</fullName>
    </submittedName>
</protein>
<feature type="transmembrane region" description="Helical" evidence="1">
    <location>
        <begin position="51"/>
        <end position="69"/>
    </location>
</feature>
<dbReference type="EMBL" id="BAAACF010000012">
    <property type="protein sequence ID" value="GAA0730213.1"/>
    <property type="molecule type" value="Genomic_DNA"/>
</dbReference>
<keyword evidence="1" id="KW-0812">Transmembrane</keyword>
<organism evidence="2 3">
    <name type="scientific">Clostridium malenominatum</name>
    <dbReference type="NCBI Taxonomy" id="1539"/>
    <lineage>
        <taxon>Bacteria</taxon>
        <taxon>Bacillati</taxon>
        <taxon>Bacillota</taxon>
        <taxon>Clostridia</taxon>
        <taxon>Eubacteriales</taxon>
        <taxon>Clostridiaceae</taxon>
        <taxon>Clostridium</taxon>
    </lineage>
</organism>